<feature type="transmembrane region" description="Helical" evidence="1">
    <location>
        <begin position="7"/>
        <end position="29"/>
    </location>
</feature>
<keyword evidence="1" id="KW-0472">Membrane</keyword>
<organism evidence="2 3">
    <name type="scientific">Candidatus Onthomorpha intestinigallinarum</name>
    <dbReference type="NCBI Taxonomy" id="2840880"/>
    <lineage>
        <taxon>Bacteria</taxon>
        <taxon>Pseudomonadati</taxon>
        <taxon>Bacteroidota</taxon>
        <taxon>Bacteroidia</taxon>
        <taxon>Bacteroidales</taxon>
        <taxon>Candidatus Onthomorpha</taxon>
    </lineage>
</organism>
<gene>
    <name evidence="2" type="ORF">IAC47_03780</name>
</gene>
<reference evidence="2" key="1">
    <citation type="journal article" date="2021" name="PeerJ">
        <title>Extensive microbial diversity within the chicken gut microbiome revealed by metagenomics and culture.</title>
        <authorList>
            <person name="Gilroy R."/>
            <person name="Ravi A."/>
            <person name="Getino M."/>
            <person name="Pursley I."/>
            <person name="Horton D.L."/>
            <person name="Alikhan N.F."/>
            <person name="Baker D."/>
            <person name="Gharbi K."/>
            <person name="Hall N."/>
            <person name="Watson M."/>
            <person name="Adriaenssens E.M."/>
            <person name="Foster-Nyarko E."/>
            <person name="Jarju S."/>
            <person name="Secka A."/>
            <person name="Antonio M."/>
            <person name="Oren A."/>
            <person name="Chaudhuri R.R."/>
            <person name="La Ragione R."/>
            <person name="Hildebrand F."/>
            <person name="Pallen M.J."/>
        </authorList>
    </citation>
    <scope>NUCLEOTIDE SEQUENCE</scope>
    <source>
        <strain evidence="2">Gambia16-930</strain>
    </source>
</reference>
<evidence type="ECO:0000313" key="3">
    <source>
        <dbReference type="Proteomes" id="UP000824267"/>
    </source>
</evidence>
<proteinExistence type="predicted"/>
<dbReference type="AlphaFoldDB" id="A0A9D1UI85"/>
<reference evidence="2" key="2">
    <citation type="submission" date="2021-04" db="EMBL/GenBank/DDBJ databases">
        <authorList>
            <person name="Gilroy R."/>
        </authorList>
    </citation>
    <scope>NUCLEOTIDE SEQUENCE</scope>
    <source>
        <strain evidence="2">Gambia16-930</strain>
    </source>
</reference>
<keyword evidence="1" id="KW-1133">Transmembrane helix</keyword>
<feature type="transmembrane region" description="Helical" evidence="1">
    <location>
        <begin position="49"/>
        <end position="73"/>
    </location>
</feature>
<dbReference type="EMBL" id="DXGG01000127">
    <property type="protein sequence ID" value="HIW87375.1"/>
    <property type="molecule type" value="Genomic_DNA"/>
</dbReference>
<comment type="caution">
    <text evidence="2">The sequence shown here is derived from an EMBL/GenBank/DDBJ whole genome shotgun (WGS) entry which is preliminary data.</text>
</comment>
<sequence length="156" mass="17191">MKRDFRKIYWIVAIIWGVVASVCAVVYAIKFDKSMPIEGQSTAMAVWNIAYWSVIILFGASLLVALFFAIAQIVKGLMYDPKKQLGILVGLGALIVVFIVSYALSSGTDIPKELFEKTGSDYSNSRLIGACMYVVYILFAGVILSALYAEISKKIK</sequence>
<feature type="transmembrane region" description="Helical" evidence="1">
    <location>
        <begin position="85"/>
        <end position="105"/>
    </location>
</feature>
<accession>A0A9D1UI85</accession>
<protein>
    <submittedName>
        <fullName evidence="2">Uncharacterized protein</fullName>
    </submittedName>
</protein>
<evidence type="ECO:0000313" key="2">
    <source>
        <dbReference type="EMBL" id="HIW87375.1"/>
    </source>
</evidence>
<evidence type="ECO:0000256" key="1">
    <source>
        <dbReference type="SAM" id="Phobius"/>
    </source>
</evidence>
<feature type="transmembrane region" description="Helical" evidence="1">
    <location>
        <begin position="125"/>
        <end position="149"/>
    </location>
</feature>
<dbReference type="Proteomes" id="UP000824267">
    <property type="component" value="Unassembled WGS sequence"/>
</dbReference>
<name>A0A9D1UI85_9BACT</name>
<keyword evidence="1" id="KW-0812">Transmembrane</keyword>